<dbReference type="AlphaFoldDB" id="A0A1I4KTY7"/>
<dbReference type="OrthoDB" id="185963at2"/>
<protein>
    <submittedName>
        <fullName evidence="2 3">Aspartyl protease</fullName>
    </submittedName>
</protein>
<keyword evidence="3" id="KW-0645">Protease</keyword>
<dbReference type="STRING" id="52442.SAMN05421880_10142"/>
<feature type="transmembrane region" description="Helical" evidence="1">
    <location>
        <begin position="6"/>
        <end position="28"/>
    </location>
</feature>
<dbReference type="InterPro" id="IPR011969">
    <property type="entry name" value="Clan_AA_Asp_peptidase_C"/>
</dbReference>
<dbReference type="InterPro" id="IPR001969">
    <property type="entry name" value="Aspartic_peptidase_AS"/>
</dbReference>
<dbReference type="GO" id="GO:0006508">
    <property type="term" value="P:proteolysis"/>
    <property type="evidence" value="ECO:0007669"/>
    <property type="project" value="UniProtKB-KW"/>
</dbReference>
<evidence type="ECO:0000313" key="4">
    <source>
        <dbReference type="Proteomes" id="UP000199561"/>
    </source>
</evidence>
<dbReference type="PROSITE" id="PS00141">
    <property type="entry name" value="ASP_PROTEASE"/>
    <property type="match status" value="1"/>
</dbReference>
<keyword evidence="1" id="KW-1133">Transmembrane helix</keyword>
<evidence type="ECO:0000313" key="3">
    <source>
        <dbReference type="EMBL" id="SFL82264.1"/>
    </source>
</evidence>
<reference evidence="2" key="2">
    <citation type="submission" date="2021-02" db="EMBL/GenBank/DDBJ databases">
        <authorList>
            <person name="Han P."/>
        </authorList>
    </citation>
    <scope>NUCLEOTIDE SEQUENCE</scope>
    <source>
        <strain evidence="2">Nitrosomonas nitrosa 18-3D</strain>
    </source>
</reference>
<name>A0A1I4KTY7_9PROT</name>
<gene>
    <name evidence="2" type="ORF">NMYAN_40170</name>
    <name evidence="3" type="ORF">SAMN05421880_10142</name>
</gene>
<dbReference type="Proteomes" id="UP000601736">
    <property type="component" value="Unassembled WGS sequence"/>
</dbReference>
<dbReference type="SUPFAM" id="SSF50630">
    <property type="entry name" value="Acid proteases"/>
    <property type="match status" value="1"/>
</dbReference>
<dbReference type="Proteomes" id="UP000199561">
    <property type="component" value="Unassembled WGS sequence"/>
</dbReference>
<dbReference type="NCBIfam" id="TIGR02281">
    <property type="entry name" value="clan_AA_DTGA"/>
    <property type="match status" value="1"/>
</dbReference>
<dbReference type="GO" id="GO:0004190">
    <property type="term" value="F:aspartic-type endopeptidase activity"/>
    <property type="evidence" value="ECO:0007669"/>
    <property type="project" value="InterPro"/>
</dbReference>
<dbReference type="EMBL" id="FOUF01000001">
    <property type="protein sequence ID" value="SFL82264.1"/>
    <property type="molecule type" value="Genomic_DNA"/>
</dbReference>
<dbReference type="CDD" id="cd05483">
    <property type="entry name" value="retropepsin_like_bacteria"/>
    <property type="match status" value="1"/>
</dbReference>
<dbReference type="InterPro" id="IPR021109">
    <property type="entry name" value="Peptidase_aspartic_dom_sf"/>
</dbReference>
<reference evidence="3 4" key="1">
    <citation type="submission" date="2016-10" db="EMBL/GenBank/DDBJ databases">
        <authorList>
            <person name="de Groot N.N."/>
        </authorList>
    </citation>
    <scope>NUCLEOTIDE SEQUENCE [LARGE SCALE GENOMIC DNA]</scope>
    <source>
        <strain evidence="3 4">Nm146</strain>
    </source>
</reference>
<keyword evidence="3" id="KW-0378">Hydrolase</keyword>
<keyword evidence="1" id="KW-0472">Membrane</keyword>
<proteinExistence type="predicted"/>
<evidence type="ECO:0000313" key="2">
    <source>
        <dbReference type="EMBL" id="CAE6512774.1"/>
    </source>
</evidence>
<evidence type="ECO:0000256" key="1">
    <source>
        <dbReference type="SAM" id="Phobius"/>
    </source>
</evidence>
<dbReference type="EMBL" id="CAJNAP010000034">
    <property type="protein sequence ID" value="CAE6512774.1"/>
    <property type="molecule type" value="Genomic_DNA"/>
</dbReference>
<dbReference type="InterPro" id="IPR034122">
    <property type="entry name" value="Retropepsin-like_bacterial"/>
</dbReference>
<sequence>MRNDIPWGHVTALVLSWLIIFGFAYLFFANWQEPKIAVAQNNQQETEIVIPRSRDGHYYVRGEVNGYPVDFMVDTGASIISISHEVARAAHLPRGRPAIFSTAAGNIMGEIVADQDIKVGNISARGLTVSVGIQGRIGLLGQNFLRKVEVIQSGDKMVLRVNGSR</sequence>
<organism evidence="3 4">
    <name type="scientific">Nitrosomonas nitrosa</name>
    <dbReference type="NCBI Taxonomy" id="52442"/>
    <lineage>
        <taxon>Bacteria</taxon>
        <taxon>Pseudomonadati</taxon>
        <taxon>Pseudomonadota</taxon>
        <taxon>Betaproteobacteria</taxon>
        <taxon>Nitrosomonadales</taxon>
        <taxon>Nitrosomonadaceae</taxon>
        <taxon>Nitrosomonas</taxon>
    </lineage>
</organism>
<dbReference type="Gene3D" id="2.40.70.10">
    <property type="entry name" value="Acid Proteases"/>
    <property type="match status" value="1"/>
</dbReference>
<keyword evidence="4" id="KW-1185">Reference proteome</keyword>
<dbReference type="RefSeq" id="WP_090665565.1">
    <property type="nucleotide sequence ID" value="NZ_CAJNAP010000034.1"/>
</dbReference>
<keyword evidence="1" id="KW-0812">Transmembrane</keyword>
<dbReference type="Pfam" id="PF13975">
    <property type="entry name" value="gag-asp_proteas"/>
    <property type="match status" value="1"/>
</dbReference>
<accession>A0A1I4KTY7</accession>